<evidence type="ECO:0000313" key="3">
    <source>
        <dbReference type="Proteomes" id="UP000054408"/>
    </source>
</evidence>
<feature type="compositionally biased region" description="Polar residues" evidence="1">
    <location>
        <begin position="619"/>
        <end position="628"/>
    </location>
</feature>
<feature type="compositionally biased region" description="Basic residues" evidence="1">
    <location>
        <begin position="111"/>
        <end position="121"/>
    </location>
</feature>
<dbReference type="AlphaFoldDB" id="A0A0L0D9Q4"/>
<name>A0A0L0D9Q4_THETB</name>
<feature type="compositionally biased region" description="Basic and acidic residues" evidence="1">
    <location>
        <begin position="15"/>
        <end position="25"/>
    </location>
</feature>
<evidence type="ECO:0000313" key="2">
    <source>
        <dbReference type="EMBL" id="KNC48985.1"/>
    </source>
</evidence>
<dbReference type="Proteomes" id="UP000054408">
    <property type="component" value="Unassembled WGS sequence"/>
</dbReference>
<accession>A0A0L0D9Q4</accession>
<feature type="region of interest" description="Disordered" evidence="1">
    <location>
        <begin position="1"/>
        <end position="43"/>
    </location>
</feature>
<gene>
    <name evidence="2" type="ORF">AMSG_04728</name>
</gene>
<protein>
    <submittedName>
        <fullName evidence="2">Uncharacterized protein</fullName>
    </submittedName>
</protein>
<organism evidence="2 3">
    <name type="scientific">Thecamonas trahens ATCC 50062</name>
    <dbReference type="NCBI Taxonomy" id="461836"/>
    <lineage>
        <taxon>Eukaryota</taxon>
        <taxon>Apusozoa</taxon>
        <taxon>Apusomonadida</taxon>
        <taxon>Apusomonadidae</taxon>
        <taxon>Thecamonas</taxon>
    </lineage>
</organism>
<dbReference type="EMBL" id="GL349452">
    <property type="protein sequence ID" value="KNC48985.1"/>
    <property type="molecule type" value="Genomic_DNA"/>
</dbReference>
<evidence type="ECO:0000256" key="1">
    <source>
        <dbReference type="SAM" id="MobiDB-lite"/>
    </source>
</evidence>
<proteinExistence type="predicted"/>
<sequence length="628" mass="68905">MGSGSGSGSGSSDASMRRITDTARDRVRHVSFTPAPGDGSNDSYSYAYSGYDSAYSADGGGMRLQPPNALNCSVGQIDYLMVRQGSALWSDDDDDGGGRDGVPARGLSSGRQRRRRRRKRKTAADVARPGEGLISRRSETTLAFESRIRGQFGRGGSTTALNSAFACIDVEYHSLAGMETQRMVPNFLHYVYLKNDDLESCPGVLIPDTVLFIDGAPAEWLFMSKDGRILKKRQDRLRLSTVRAALMRETSYRRGPVLATLTKVRHNVGGDESFMSVKYLTAESFDEAFEESAMTQYMVLQRFVDPHGVHNETIKVAYAGLDTTLERRRNVHAFEDDNVDLATRLQVFEGRNPPSVAVPWALRESDEFLRDKVHKLAFDIANHVRVFSVRHHHIHSMNLFLKVGPKQRLWLLSASHVVASHESTRNERVVAGKIMRRISAKLQASAEATRQRKRLGETCGESDGSTALSKAIGRFKDLRPSVFAGTAPASDPKFVQKLLRKEVARLQAVLHAETSAIADATARVDTLEAAIASEDRVIAHLRRLAASQVGAISTFVSMADLHSQYKARVEAGVNSESSDYDYDDEVVCAGAPTSVSGSDDDSQMSRVSRLSRDDGELSSEATSLSGES</sequence>
<dbReference type="OrthoDB" id="298589at2759"/>
<reference evidence="2 3" key="1">
    <citation type="submission" date="2010-05" db="EMBL/GenBank/DDBJ databases">
        <title>The Genome Sequence of Thecamonas trahens ATCC 50062.</title>
        <authorList>
            <consortium name="The Broad Institute Genome Sequencing Platform"/>
            <person name="Russ C."/>
            <person name="Cuomo C."/>
            <person name="Shea T."/>
            <person name="Young S.K."/>
            <person name="Zeng Q."/>
            <person name="Koehrsen M."/>
            <person name="Haas B."/>
            <person name="Borodovsky M."/>
            <person name="Guigo R."/>
            <person name="Alvarado L."/>
            <person name="Berlin A."/>
            <person name="Bochicchio J."/>
            <person name="Borenstein D."/>
            <person name="Chapman S."/>
            <person name="Chen Z."/>
            <person name="Freedman E."/>
            <person name="Gellesch M."/>
            <person name="Goldberg J."/>
            <person name="Griggs A."/>
            <person name="Gujja S."/>
            <person name="Heilman E."/>
            <person name="Heiman D."/>
            <person name="Hepburn T."/>
            <person name="Howarth C."/>
            <person name="Jen D."/>
            <person name="Larson L."/>
            <person name="Mehta T."/>
            <person name="Park D."/>
            <person name="Pearson M."/>
            <person name="Roberts A."/>
            <person name="Saif S."/>
            <person name="Shenoy N."/>
            <person name="Sisk P."/>
            <person name="Stolte C."/>
            <person name="Sykes S."/>
            <person name="Thomson T."/>
            <person name="Walk T."/>
            <person name="White J."/>
            <person name="Yandava C."/>
            <person name="Burger G."/>
            <person name="Gray M.W."/>
            <person name="Holland P.W.H."/>
            <person name="King N."/>
            <person name="Lang F.B.F."/>
            <person name="Roger A.J."/>
            <person name="Ruiz-Trillo I."/>
            <person name="Lander E."/>
            <person name="Nusbaum C."/>
        </authorList>
    </citation>
    <scope>NUCLEOTIDE SEQUENCE [LARGE SCALE GENOMIC DNA]</scope>
    <source>
        <strain evidence="2 3">ATCC 50062</strain>
    </source>
</reference>
<keyword evidence="3" id="KW-1185">Reference proteome</keyword>
<dbReference type="RefSeq" id="XP_013758400.1">
    <property type="nucleotide sequence ID" value="XM_013902946.1"/>
</dbReference>
<feature type="region of interest" description="Disordered" evidence="1">
    <location>
        <begin position="589"/>
        <end position="628"/>
    </location>
</feature>
<dbReference type="GeneID" id="25564261"/>
<feature type="region of interest" description="Disordered" evidence="1">
    <location>
        <begin position="90"/>
        <end position="131"/>
    </location>
</feature>